<sequence length="483" mass="57348">MAGIFGSLFGGKFPDTVKYETQRNQLQDDFQRFNEIESSALLQRYRELDQEIHSGAFEKRVNDLKNKRFKDTEEFKHLTRYKQLSKSNDIKTYLKFKSSGKAKKIEEILASERYQRFLELEKFVNSPEFFKEKSSPDFKKSDAHHKYKEYKRLKNDSSVKWTVKTGKSSQYQIYKRLQDSDRINEYYNLQAAVESSEFKQFKAEMEDKQRFKKSDEAALIKEFEELKKQPDIVWYHKIKDKNSFEELKKWELTFEDNFDSASLDTEKWITGYYWGKALMNDSYVLDGEHQMFKDENIDLRDSSLRIRVQQEASKGKVWNPTWGFREKEFEYTSGMISTGQSFRQQYGRFEAKVRFTNTFPVLNAFWMVGERMTPHIDIFKTIYPGGRMVEAGIISDVQGKGITESTKKVNGAKFANKYFIYSFDWSENEMVWSINGVEIYRQTHNIPQEPMYLTFSCTLPENPGDKHLPSEMEVDWVKCYQRV</sequence>
<comment type="similarity">
    <text evidence="1">Belongs to the glycosyl hydrolase 16 family.</text>
</comment>
<dbReference type="Gene3D" id="2.60.120.200">
    <property type="match status" value="1"/>
</dbReference>
<dbReference type="InterPro" id="IPR050546">
    <property type="entry name" value="Glycosyl_Hydrlase_16"/>
</dbReference>
<protein>
    <submittedName>
        <fullName evidence="3">Glycosyl hydrolase family 16</fullName>
    </submittedName>
</protein>
<accession>A0A2T0XM78</accession>
<dbReference type="Proteomes" id="UP000252733">
    <property type="component" value="Unassembled WGS sequence"/>
</dbReference>
<dbReference type="InterPro" id="IPR000757">
    <property type="entry name" value="Beta-glucanase-like"/>
</dbReference>
<organism evidence="3 4">
    <name type="scientific">Marinilabilia salmonicolor</name>
    <dbReference type="NCBI Taxonomy" id="989"/>
    <lineage>
        <taxon>Bacteria</taxon>
        <taxon>Pseudomonadati</taxon>
        <taxon>Bacteroidota</taxon>
        <taxon>Bacteroidia</taxon>
        <taxon>Marinilabiliales</taxon>
        <taxon>Marinilabiliaceae</taxon>
        <taxon>Marinilabilia</taxon>
    </lineage>
</organism>
<dbReference type="InterPro" id="IPR013320">
    <property type="entry name" value="ConA-like_dom_sf"/>
</dbReference>
<evidence type="ECO:0000256" key="1">
    <source>
        <dbReference type="ARBA" id="ARBA00006865"/>
    </source>
</evidence>
<comment type="caution">
    <text evidence="3">The sequence shown here is derived from an EMBL/GenBank/DDBJ whole genome shotgun (WGS) entry which is preliminary data.</text>
</comment>
<feature type="domain" description="GH16" evidence="2">
    <location>
        <begin position="214"/>
        <end position="483"/>
    </location>
</feature>
<dbReference type="PANTHER" id="PTHR10963">
    <property type="entry name" value="GLYCOSYL HYDROLASE-RELATED"/>
    <property type="match status" value="1"/>
</dbReference>
<proteinExistence type="inferred from homology"/>
<dbReference type="RefSeq" id="WP_106153003.1">
    <property type="nucleotide sequence ID" value="NZ_PVTS01000007.1"/>
</dbReference>
<evidence type="ECO:0000313" key="4">
    <source>
        <dbReference type="Proteomes" id="UP000252733"/>
    </source>
</evidence>
<keyword evidence="3" id="KW-0378">Hydrolase</keyword>
<dbReference type="OrthoDB" id="9809583at2"/>
<dbReference type="CDD" id="cd00413">
    <property type="entry name" value="Glyco_hydrolase_16"/>
    <property type="match status" value="1"/>
</dbReference>
<dbReference type="EMBL" id="QPIZ01000003">
    <property type="protein sequence ID" value="RCW38631.1"/>
    <property type="molecule type" value="Genomic_DNA"/>
</dbReference>
<reference evidence="3 4" key="1">
    <citation type="submission" date="2018-07" db="EMBL/GenBank/DDBJ databases">
        <title>Freshwater and sediment microbial communities from various areas in North America, analyzing microbe dynamics in response to fracking.</title>
        <authorList>
            <person name="Lamendella R."/>
        </authorList>
    </citation>
    <scope>NUCLEOTIDE SEQUENCE [LARGE SCALE GENOMIC DNA]</scope>
    <source>
        <strain evidence="3 4">160A</strain>
    </source>
</reference>
<dbReference type="GO" id="GO:0005975">
    <property type="term" value="P:carbohydrate metabolic process"/>
    <property type="evidence" value="ECO:0007669"/>
    <property type="project" value="InterPro"/>
</dbReference>
<dbReference type="Pfam" id="PF00722">
    <property type="entry name" value="Glyco_hydro_16"/>
    <property type="match status" value="1"/>
</dbReference>
<evidence type="ECO:0000259" key="2">
    <source>
        <dbReference type="PROSITE" id="PS51762"/>
    </source>
</evidence>
<keyword evidence="4" id="KW-1185">Reference proteome</keyword>
<dbReference type="AlphaFoldDB" id="A0A2T0XM78"/>
<gene>
    <name evidence="3" type="ORF">DFO77_103100</name>
</gene>
<evidence type="ECO:0000313" key="3">
    <source>
        <dbReference type="EMBL" id="RCW38631.1"/>
    </source>
</evidence>
<dbReference type="STRING" id="1168289.GCA_000259075_01034"/>
<dbReference type="PANTHER" id="PTHR10963:SF55">
    <property type="entry name" value="GLYCOSIDE HYDROLASE FAMILY 16 PROTEIN"/>
    <property type="match status" value="1"/>
</dbReference>
<dbReference type="GO" id="GO:0004553">
    <property type="term" value="F:hydrolase activity, hydrolyzing O-glycosyl compounds"/>
    <property type="evidence" value="ECO:0007669"/>
    <property type="project" value="InterPro"/>
</dbReference>
<name>A0A2T0XM78_9BACT</name>
<dbReference type="SUPFAM" id="SSF49899">
    <property type="entry name" value="Concanavalin A-like lectins/glucanases"/>
    <property type="match status" value="1"/>
</dbReference>
<dbReference type="PROSITE" id="PS51762">
    <property type="entry name" value="GH16_2"/>
    <property type="match status" value="1"/>
</dbReference>
<dbReference type="SUPFAM" id="SSF140657">
    <property type="entry name" value="Hyaluronidase post-catalytic domain-like"/>
    <property type="match status" value="1"/>
</dbReference>